<feature type="transmembrane region" description="Helical" evidence="1">
    <location>
        <begin position="6"/>
        <end position="28"/>
    </location>
</feature>
<reference evidence="2 3" key="1">
    <citation type="submission" date="2010-01" db="EMBL/GenBank/DDBJ databases">
        <authorList>
            <person name="Weinstock G."/>
            <person name="Sodergren E."/>
            <person name="Clifton S."/>
            <person name="Fulton L."/>
            <person name="Fulton B."/>
            <person name="Courtney L."/>
            <person name="Fronick C."/>
            <person name="Harrison M."/>
            <person name="Strong C."/>
            <person name="Farmer C."/>
            <person name="Delahaunty K."/>
            <person name="Markovic C."/>
            <person name="Hall O."/>
            <person name="Minx P."/>
            <person name="Tomlinson C."/>
            <person name="Mitreva M."/>
            <person name="Nelson J."/>
            <person name="Hou S."/>
            <person name="Wollam A."/>
            <person name="Pepin K.H."/>
            <person name="Johnson M."/>
            <person name="Bhonagiri V."/>
            <person name="Nash W.E."/>
            <person name="Warren W."/>
            <person name="Chinwalla A."/>
            <person name="Mardis E.R."/>
            <person name="Wilson R.K."/>
        </authorList>
    </citation>
    <scope>NUCLEOTIDE SEQUENCE [LARGE SCALE GENOMIC DNA]</scope>
    <source>
        <strain evidence="2 3">NJ9703</strain>
    </source>
</reference>
<comment type="caution">
    <text evidence="2">The sequence shown here is derived from an EMBL/GenBank/DDBJ whole genome shotgun (WGS) entry which is preliminary data.</text>
</comment>
<dbReference type="EMBL" id="ACEO02000007">
    <property type="protein sequence ID" value="EFC51940.1"/>
    <property type="molecule type" value="Genomic_DNA"/>
</dbReference>
<proteinExistence type="predicted"/>
<dbReference type="AlphaFoldDB" id="A0A9W5IQS3"/>
<keyword evidence="1" id="KW-1133">Transmembrane helix</keyword>
<protein>
    <submittedName>
        <fullName evidence="2">Uncharacterized protein</fullName>
    </submittedName>
</protein>
<sequence>MVEIDIWNFIRLAIQLFMLLIQGAATLLSKRVEKLFHKIITISNIMNVKLCI</sequence>
<evidence type="ECO:0000256" key="1">
    <source>
        <dbReference type="SAM" id="Phobius"/>
    </source>
</evidence>
<evidence type="ECO:0000313" key="3">
    <source>
        <dbReference type="Proteomes" id="UP000004621"/>
    </source>
</evidence>
<accession>A0A9W5IQS3</accession>
<gene>
    <name evidence="2" type="ORF">NEISUBOT_04648</name>
</gene>
<keyword evidence="1" id="KW-0812">Transmembrane</keyword>
<keyword evidence="1" id="KW-0472">Membrane</keyword>
<dbReference type="Proteomes" id="UP000004621">
    <property type="component" value="Unassembled WGS sequence"/>
</dbReference>
<organism evidence="2 3">
    <name type="scientific">Neisseria subflava NJ9703</name>
    <dbReference type="NCBI Taxonomy" id="546268"/>
    <lineage>
        <taxon>Bacteria</taxon>
        <taxon>Pseudomonadati</taxon>
        <taxon>Pseudomonadota</taxon>
        <taxon>Betaproteobacteria</taxon>
        <taxon>Neisseriales</taxon>
        <taxon>Neisseriaceae</taxon>
        <taxon>Neisseria</taxon>
    </lineage>
</organism>
<name>A0A9W5IQS3_NEISU</name>
<evidence type="ECO:0000313" key="2">
    <source>
        <dbReference type="EMBL" id="EFC51940.1"/>
    </source>
</evidence>